<accession>A0A6J7G4Z1</accession>
<keyword evidence="1" id="KW-0812">Transmembrane</keyword>
<dbReference type="EMBL" id="CAFBLX010000198">
    <property type="protein sequence ID" value="CAB4903111.1"/>
    <property type="molecule type" value="Genomic_DNA"/>
</dbReference>
<keyword evidence="1" id="KW-1133">Transmembrane helix</keyword>
<gene>
    <name evidence="2" type="ORF">UFOPK3472_02569</name>
</gene>
<evidence type="ECO:0000313" key="2">
    <source>
        <dbReference type="EMBL" id="CAB4903111.1"/>
    </source>
</evidence>
<name>A0A6J7G4Z1_9ZZZZ</name>
<evidence type="ECO:0000256" key="1">
    <source>
        <dbReference type="SAM" id="Phobius"/>
    </source>
</evidence>
<protein>
    <submittedName>
        <fullName evidence="2">Unannotated protein</fullName>
    </submittedName>
</protein>
<reference evidence="2" key="1">
    <citation type="submission" date="2020-05" db="EMBL/GenBank/DDBJ databases">
        <authorList>
            <person name="Chiriac C."/>
            <person name="Salcher M."/>
            <person name="Ghai R."/>
            <person name="Kavagutti S V."/>
        </authorList>
    </citation>
    <scope>NUCLEOTIDE SEQUENCE</scope>
</reference>
<dbReference type="AlphaFoldDB" id="A0A6J7G4Z1"/>
<keyword evidence="1" id="KW-0472">Membrane</keyword>
<sequence length="66" mass="7070">MPPERRRTAVVRAVTGSDSTTSSRPVIWARYAANAAMTMVAIVVSVSARRASRLLIVSADRAVLSI</sequence>
<proteinExistence type="predicted"/>
<organism evidence="2">
    <name type="scientific">freshwater metagenome</name>
    <dbReference type="NCBI Taxonomy" id="449393"/>
    <lineage>
        <taxon>unclassified sequences</taxon>
        <taxon>metagenomes</taxon>
        <taxon>ecological metagenomes</taxon>
    </lineage>
</organism>
<feature type="transmembrane region" description="Helical" evidence="1">
    <location>
        <begin position="27"/>
        <end position="48"/>
    </location>
</feature>